<dbReference type="EMBL" id="BMAV01011899">
    <property type="protein sequence ID" value="GFY58066.1"/>
    <property type="molecule type" value="Genomic_DNA"/>
</dbReference>
<comment type="caution">
    <text evidence="1">The sequence shown here is derived from an EMBL/GenBank/DDBJ whole genome shotgun (WGS) entry which is preliminary data.</text>
</comment>
<evidence type="ECO:0000313" key="1">
    <source>
        <dbReference type="EMBL" id="GFY58066.1"/>
    </source>
</evidence>
<keyword evidence="2" id="KW-1185">Reference proteome</keyword>
<gene>
    <name evidence="1" type="ORF">TNIN_96321</name>
</gene>
<accession>A0A8X7C5I9</accession>
<evidence type="ECO:0000313" key="2">
    <source>
        <dbReference type="Proteomes" id="UP000886998"/>
    </source>
</evidence>
<reference evidence="1" key="1">
    <citation type="submission" date="2020-08" db="EMBL/GenBank/DDBJ databases">
        <title>Multicomponent nature underlies the extraordinary mechanical properties of spider dragline silk.</title>
        <authorList>
            <person name="Kono N."/>
            <person name="Nakamura H."/>
            <person name="Mori M."/>
            <person name="Yoshida Y."/>
            <person name="Ohtoshi R."/>
            <person name="Malay A.D."/>
            <person name="Moran D.A.P."/>
            <person name="Tomita M."/>
            <person name="Numata K."/>
            <person name="Arakawa K."/>
        </authorList>
    </citation>
    <scope>NUCLEOTIDE SEQUENCE</scope>
</reference>
<sequence>MSVTLYESGIHTTKLPLSITIKESSPMNMLTKAMTNDVDLNKARLYDTVKLILERAACTATTVAMPCKIKSYFPDTFITIMEVELNVRYIYAMKDASKDMVRVGGRVLKLKAFPEPNLKQTKECLGDLKLLGKWNPKQDQ</sequence>
<protein>
    <submittedName>
        <fullName evidence="1">Uncharacterized protein</fullName>
    </submittedName>
</protein>
<proteinExistence type="predicted"/>
<name>A0A8X7C5I9_9ARAC</name>
<organism evidence="1 2">
    <name type="scientific">Trichonephila inaurata madagascariensis</name>
    <dbReference type="NCBI Taxonomy" id="2747483"/>
    <lineage>
        <taxon>Eukaryota</taxon>
        <taxon>Metazoa</taxon>
        <taxon>Ecdysozoa</taxon>
        <taxon>Arthropoda</taxon>
        <taxon>Chelicerata</taxon>
        <taxon>Arachnida</taxon>
        <taxon>Araneae</taxon>
        <taxon>Araneomorphae</taxon>
        <taxon>Entelegynae</taxon>
        <taxon>Araneoidea</taxon>
        <taxon>Nephilidae</taxon>
        <taxon>Trichonephila</taxon>
        <taxon>Trichonephila inaurata</taxon>
    </lineage>
</organism>
<dbReference type="AlphaFoldDB" id="A0A8X7C5I9"/>
<dbReference type="Proteomes" id="UP000886998">
    <property type="component" value="Unassembled WGS sequence"/>
</dbReference>